<dbReference type="GeneID" id="5855197"/>
<evidence type="ECO:0000313" key="3">
    <source>
        <dbReference type="EMBL" id="EDP43676.1"/>
    </source>
</evidence>
<evidence type="ECO:0008006" key="5">
    <source>
        <dbReference type="Google" id="ProtNLM"/>
    </source>
</evidence>
<dbReference type="GO" id="GO:0003723">
    <property type="term" value="F:RNA binding"/>
    <property type="evidence" value="ECO:0007669"/>
    <property type="project" value="UniProtKB-KW"/>
</dbReference>
<dbReference type="Proteomes" id="UP000008837">
    <property type="component" value="Unassembled WGS sequence"/>
</dbReference>
<name>A8PZ54_MALGO</name>
<feature type="compositionally biased region" description="Low complexity" evidence="2">
    <location>
        <begin position="27"/>
        <end position="41"/>
    </location>
</feature>
<reference evidence="3 4" key="1">
    <citation type="journal article" date="2007" name="Proc. Natl. Acad. Sci. U.S.A.">
        <title>Dandruff-associated Malassezia genomes reveal convergent and divergent virulence traits shared with plant and human fungal pathogens.</title>
        <authorList>
            <person name="Xu J."/>
            <person name="Saunders C.W."/>
            <person name="Hu P."/>
            <person name="Grant R.A."/>
            <person name="Boekhout T."/>
            <person name="Kuramae E.E."/>
            <person name="Kronstad J.W."/>
            <person name="Deangelis Y.M."/>
            <person name="Reeder N.L."/>
            <person name="Johnstone K.R."/>
            <person name="Leland M."/>
            <person name="Fieno A.M."/>
            <person name="Begley W.M."/>
            <person name="Sun Y."/>
            <person name="Lacey M.P."/>
            <person name="Chaudhary T."/>
            <person name="Keough T."/>
            <person name="Chu L."/>
            <person name="Sears R."/>
            <person name="Yuan B."/>
            <person name="Dawson T.L.Jr."/>
        </authorList>
    </citation>
    <scope>NUCLEOTIDE SEQUENCE [LARGE SCALE GENOMIC DNA]</scope>
    <source>
        <strain evidence="4">ATCC MYA-4612 / CBS 7966</strain>
    </source>
</reference>
<dbReference type="InParanoid" id="A8PZ54"/>
<evidence type="ECO:0000313" key="4">
    <source>
        <dbReference type="Proteomes" id="UP000008837"/>
    </source>
</evidence>
<feature type="region of interest" description="Disordered" evidence="2">
    <location>
        <begin position="238"/>
        <end position="276"/>
    </location>
</feature>
<feature type="compositionally biased region" description="Low complexity" evidence="2">
    <location>
        <begin position="571"/>
        <end position="580"/>
    </location>
</feature>
<dbReference type="Gene3D" id="3.30.70.330">
    <property type="match status" value="1"/>
</dbReference>
<feature type="region of interest" description="Disordered" evidence="2">
    <location>
        <begin position="1"/>
        <end position="41"/>
    </location>
</feature>
<evidence type="ECO:0000256" key="1">
    <source>
        <dbReference type="ARBA" id="ARBA00022884"/>
    </source>
</evidence>
<feature type="compositionally biased region" description="Low complexity" evidence="2">
    <location>
        <begin position="442"/>
        <end position="458"/>
    </location>
</feature>
<gene>
    <name evidence="3" type="ORF">MGL_1889</name>
</gene>
<feature type="compositionally biased region" description="Basic and acidic residues" evidence="2">
    <location>
        <begin position="258"/>
        <end position="268"/>
    </location>
</feature>
<feature type="compositionally biased region" description="Polar residues" evidence="2">
    <location>
        <begin position="525"/>
        <end position="540"/>
    </location>
</feature>
<sequence>MDTPDAHASASLFDRDNNSVVKPATIPSGSTTTPPAWSSSSWMHANRSNTYPVVSNEPQLIYNPALNNGPLKITSRLQNNDLALNVDPYGKSSGPRSSPTINAPPAQWEWGGWSHMPGRMPETMNETSVYARSSSSVPSAWTQHYRAMPPPPNSSMEVAPSVALRPSVPMASSYAIPTRKDVLANERPPQEISTLFLAGFPEDITDREFSNMFLFAKGFEASMLKYPNTNAVQQLKPDEVEARRAADKRVSGPTGLGAEKEGAGRDASDPQPSPKSKQIIGFAKFSCREEALQARDVLNGFRIDSERGCILKAELAKKNLHTKRSASYVVNKHTHPSQPNRSTALRDTHSMLTEAPLSAPILVSSQSRNVMPPSFTTPQEVLIGDPRTNSVAWSDPLDYQASNSMLGSLHHDAPSHVATTAPINEMVARLETFSKNIPTYASSGTSSLASRSESPSLAHPRMGAMDASTRSGTEPLPSPLDFRRSPSQALGPSPNEAVEQLQSLSLSGDTSGFSTKNEMNPLFTMSQSSDMISPPTQYPISSAAMPHSATSRSSVSPANSSIQSSTTGVNAYAAHAAQPAQGPSPNSHALKQDPQESVVSCDPKDSSTSSSSQVDASQTSTTTNMNKTNSGAGGLHVSTEAASPREQHE</sequence>
<dbReference type="EMBL" id="AAYY01000006">
    <property type="protein sequence ID" value="EDP43676.1"/>
    <property type="molecule type" value="Genomic_DNA"/>
</dbReference>
<dbReference type="InterPro" id="IPR012677">
    <property type="entry name" value="Nucleotide-bd_a/b_plait_sf"/>
</dbReference>
<dbReference type="OrthoDB" id="48036at2759"/>
<feature type="region of interest" description="Disordered" evidence="2">
    <location>
        <begin position="441"/>
        <end position="499"/>
    </location>
</feature>
<dbReference type="AlphaFoldDB" id="A8PZ54"/>
<dbReference type="PANTHER" id="PTHR10501">
    <property type="entry name" value="U1 SMALL NUCLEAR RIBONUCLEOPROTEIN A/U2 SMALL NUCLEAR RIBONUCLEOPROTEIN B"/>
    <property type="match status" value="1"/>
</dbReference>
<keyword evidence="4" id="KW-1185">Reference proteome</keyword>
<dbReference type="KEGG" id="mgl:MGL_1889"/>
<dbReference type="RefSeq" id="XP_001730890.1">
    <property type="nucleotide sequence ID" value="XM_001730838.1"/>
</dbReference>
<proteinExistence type="predicted"/>
<dbReference type="STRING" id="425265.A8PZ54"/>
<feature type="compositionally biased region" description="Polar residues" evidence="2">
    <location>
        <begin position="548"/>
        <end position="569"/>
    </location>
</feature>
<dbReference type="VEuPathDB" id="FungiDB:MGL_1889"/>
<feature type="region of interest" description="Disordered" evidence="2">
    <location>
        <begin position="525"/>
        <end position="649"/>
    </location>
</feature>
<organism evidence="3 4">
    <name type="scientific">Malassezia globosa (strain ATCC MYA-4612 / CBS 7966)</name>
    <name type="common">Dandruff-associated fungus</name>
    <dbReference type="NCBI Taxonomy" id="425265"/>
    <lineage>
        <taxon>Eukaryota</taxon>
        <taxon>Fungi</taxon>
        <taxon>Dikarya</taxon>
        <taxon>Basidiomycota</taxon>
        <taxon>Ustilaginomycotina</taxon>
        <taxon>Malasseziomycetes</taxon>
        <taxon>Malasseziales</taxon>
        <taxon>Malasseziaceae</taxon>
        <taxon>Malassezia</taxon>
    </lineage>
</organism>
<protein>
    <recommendedName>
        <fullName evidence="5">RRM domain-containing protein</fullName>
    </recommendedName>
</protein>
<evidence type="ECO:0000256" key="2">
    <source>
        <dbReference type="SAM" id="MobiDB-lite"/>
    </source>
</evidence>
<feature type="compositionally biased region" description="Basic and acidic residues" evidence="2">
    <location>
        <begin position="238"/>
        <end position="250"/>
    </location>
</feature>
<accession>A8PZ54</accession>
<comment type="caution">
    <text evidence="3">The sequence shown here is derived from an EMBL/GenBank/DDBJ whole genome shotgun (WGS) entry which is preliminary data.</text>
</comment>
<feature type="compositionally biased region" description="Low complexity" evidence="2">
    <location>
        <begin position="606"/>
        <end position="630"/>
    </location>
</feature>
<keyword evidence="1" id="KW-0694">RNA-binding</keyword>